<feature type="region of interest" description="Disordered" evidence="1">
    <location>
        <begin position="24"/>
        <end position="60"/>
    </location>
</feature>
<reference evidence="2" key="1">
    <citation type="submission" date="2022-12" db="EMBL/GenBank/DDBJ databases">
        <title>Draft genome assemblies for two species of Escallonia (Escalloniales).</title>
        <authorList>
            <person name="Chanderbali A."/>
            <person name="Dervinis C."/>
            <person name="Anghel I."/>
            <person name="Soltis D."/>
            <person name="Soltis P."/>
            <person name="Zapata F."/>
        </authorList>
    </citation>
    <scope>NUCLEOTIDE SEQUENCE</scope>
    <source>
        <strain evidence="2">UCBG92.1500</strain>
        <tissue evidence="2">Leaf</tissue>
    </source>
</reference>
<dbReference type="Proteomes" id="UP001187471">
    <property type="component" value="Unassembled WGS sequence"/>
</dbReference>
<name>A0AA88RI63_9ASTE</name>
<keyword evidence="3" id="KW-1185">Reference proteome</keyword>
<evidence type="ECO:0000313" key="3">
    <source>
        <dbReference type="Proteomes" id="UP001187471"/>
    </source>
</evidence>
<dbReference type="PANTHER" id="PTHR35737:SF1">
    <property type="entry name" value="CRYPTIC LOCI REGULATOR"/>
    <property type="match status" value="1"/>
</dbReference>
<dbReference type="AlphaFoldDB" id="A0AA88RI63"/>
<dbReference type="PANTHER" id="PTHR35737">
    <property type="entry name" value="CRYPTIC LOCI REGULATOR"/>
    <property type="match status" value="1"/>
</dbReference>
<comment type="caution">
    <text evidence="2">The sequence shown here is derived from an EMBL/GenBank/DDBJ whole genome shotgun (WGS) entry which is preliminary data.</text>
</comment>
<organism evidence="2 3">
    <name type="scientific">Escallonia rubra</name>
    <dbReference type="NCBI Taxonomy" id="112253"/>
    <lineage>
        <taxon>Eukaryota</taxon>
        <taxon>Viridiplantae</taxon>
        <taxon>Streptophyta</taxon>
        <taxon>Embryophyta</taxon>
        <taxon>Tracheophyta</taxon>
        <taxon>Spermatophyta</taxon>
        <taxon>Magnoliopsida</taxon>
        <taxon>eudicotyledons</taxon>
        <taxon>Gunneridae</taxon>
        <taxon>Pentapetalae</taxon>
        <taxon>asterids</taxon>
        <taxon>campanulids</taxon>
        <taxon>Escalloniales</taxon>
        <taxon>Escalloniaceae</taxon>
        <taxon>Escallonia</taxon>
    </lineage>
</organism>
<accession>A0AA88RI63</accession>
<sequence length="177" mass="19759">MGMVDLGEDEDWELVNLDGFICKRQKRHRPDPTTSAAPPPPDPAADERSRRERKKSALTKLKEGYQKEIDRWEHLSNTLQAMHDRTQSQQQQAAPLEQVIGSALSPAQSSDSTCQRLVDDLLAQAEAHEAIIRDASHLCDVADALCSAQEERIMQSYMGLPVWASSPHELVASLCEE</sequence>
<proteinExistence type="predicted"/>
<gene>
    <name evidence="2" type="ORF">RJ640_028017</name>
</gene>
<protein>
    <submittedName>
        <fullName evidence="2">Uncharacterized protein</fullName>
    </submittedName>
</protein>
<evidence type="ECO:0000256" key="1">
    <source>
        <dbReference type="SAM" id="MobiDB-lite"/>
    </source>
</evidence>
<evidence type="ECO:0000313" key="2">
    <source>
        <dbReference type="EMBL" id="KAK2975265.1"/>
    </source>
</evidence>
<dbReference type="EMBL" id="JAVXUO010002216">
    <property type="protein sequence ID" value="KAK2975265.1"/>
    <property type="molecule type" value="Genomic_DNA"/>
</dbReference>